<keyword evidence="11" id="KW-1133">Transmembrane helix</keyword>
<dbReference type="RefSeq" id="WP_371942219.1">
    <property type="nucleotide sequence ID" value="NZ_JAXCEH010000010.1"/>
</dbReference>
<accession>A0ABV4QY01</accession>
<reference evidence="13 14" key="1">
    <citation type="submission" date="2023-11" db="EMBL/GenBank/DDBJ databases">
        <title>Actinomadura monticuli sp. nov., isolated from volcanic ash.</title>
        <authorList>
            <person name="Lee S.D."/>
            <person name="Yang H."/>
            <person name="Kim I.S."/>
        </authorList>
    </citation>
    <scope>NUCLEOTIDE SEQUENCE [LARGE SCALE GENOMIC DNA]</scope>
    <source>
        <strain evidence="13 14">DSM 45346</strain>
    </source>
</reference>
<evidence type="ECO:0000256" key="5">
    <source>
        <dbReference type="ARBA" id="ARBA00022741"/>
    </source>
</evidence>
<dbReference type="Gene3D" id="1.20.5.1930">
    <property type="match status" value="1"/>
</dbReference>
<feature type="domain" description="Signal transduction histidine kinase subgroup 3 dimerisation and phosphoacceptor" evidence="12">
    <location>
        <begin position="195"/>
        <end position="260"/>
    </location>
</feature>
<sequence length="416" mass="44777">MHLIRRPTTRQDALIVVAALAGGLLMLAAHGYSTWSPDWDPSRWVRLVPLLGLCATMLLRRTAPLTGLALATPFNFVDVAFGPSIATAMIYGDALYAASVYGRRRTAEWLLGATVLASLGVAAGAGIALRGAGAGVVAGAVAGLVWVAPVLTAMAVREHRFRAEAERRRAEAERERAEQVARLAELDRRAAVNAERARMARELHDVIANHLSAVALHSSALLRVPDLGRDEIERAMEVIRENSVLGLAEMRRMIGLLRDGGEDPAARPRLAELDRLVRHTGRPDLSAGLEIAGEPSELPAAVELAAYRIVQESLTNALKHGGPGRAEVRVEYGRRLVIDVLSPLGREGARLPGSGTGLVGMRERATMLAGEFDAGPDGGRWRVHAELPVDHTELDRTESGRTEPGHTELDHVERAP</sequence>
<dbReference type="InterPro" id="IPR011712">
    <property type="entry name" value="Sig_transdc_His_kin_sub3_dim/P"/>
</dbReference>
<protein>
    <recommendedName>
        <fullName evidence="2">histidine kinase</fullName>
        <ecNumber evidence="2">2.7.13.3</ecNumber>
    </recommendedName>
</protein>
<evidence type="ECO:0000256" key="11">
    <source>
        <dbReference type="SAM" id="Phobius"/>
    </source>
</evidence>
<dbReference type="PANTHER" id="PTHR24421">
    <property type="entry name" value="NITRATE/NITRITE SENSOR PROTEIN NARX-RELATED"/>
    <property type="match status" value="1"/>
</dbReference>
<evidence type="ECO:0000256" key="1">
    <source>
        <dbReference type="ARBA" id="ARBA00000085"/>
    </source>
</evidence>
<evidence type="ECO:0000256" key="2">
    <source>
        <dbReference type="ARBA" id="ARBA00012438"/>
    </source>
</evidence>
<comment type="caution">
    <text evidence="13">The sequence shown here is derived from an EMBL/GenBank/DDBJ whole genome shotgun (WGS) entry which is preliminary data.</text>
</comment>
<feature type="transmembrane region" description="Helical" evidence="11">
    <location>
        <begin position="109"/>
        <end position="129"/>
    </location>
</feature>
<evidence type="ECO:0000256" key="9">
    <source>
        <dbReference type="SAM" id="Coils"/>
    </source>
</evidence>
<comment type="catalytic activity">
    <reaction evidence="1">
        <text>ATP + protein L-histidine = ADP + protein N-phospho-L-histidine.</text>
        <dbReference type="EC" id="2.7.13.3"/>
    </reaction>
</comment>
<dbReference type="CDD" id="cd16917">
    <property type="entry name" value="HATPase_UhpB-NarQ-NarX-like"/>
    <property type="match status" value="1"/>
</dbReference>
<keyword evidence="11" id="KW-0812">Transmembrane</keyword>
<dbReference type="SUPFAM" id="SSF55874">
    <property type="entry name" value="ATPase domain of HSP90 chaperone/DNA topoisomerase II/histidine kinase"/>
    <property type="match status" value="1"/>
</dbReference>
<keyword evidence="5" id="KW-0547">Nucleotide-binding</keyword>
<keyword evidence="8" id="KW-0902">Two-component regulatory system</keyword>
<organism evidence="13 14">
    <name type="scientific">Actinomadura chokoriensis</name>
    <dbReference type="NCBI Taxonomy" id="454156"/>
    <lineage>
        <taxon>Bacteria</taxon>
        <taxon>Bacillati</taxon>
        <taxon>Actinomycetota</taxon>
        <taxon>Actinomycetes</taxon>
        <taxon>Streptosporangiales</taxon>
        <taxon>Thermomonosporaceae</taxon>
        <taxon>Actinomadura</taxon>
    </lineage>
</organism>
<keyword evidence="14" id="KW-1185">Reference proteome</keyword>
<keyword evidence="9" id="KW-0175">Coiled coil</keyword>
<gene>
    <name evidence="13" type="ORF">SM436_17570</name>
</gene>
<evidence type="ECO:0000256" key="3">
    <source>
        <dbReference type="ARBA" id="ARBA00022553"/>
    </source>
</evidence>
<feature type="transmembrane region" description="Helical" evidence="11">
    <location>
        <begin position="135"/>
        <end position="156"/>
    </location>
</feature>
<dbReference type="EC" id="2.7.13.3" evidence="2"/>
<keyword evidence="7" id="KW-0067">ATP-binding</keyword>
<evidence type="ECO:0000256" key="8">
    <source>
        <dbReference type="ARBA" id="ARBA00023012"/>
    </source>
</evidence>
<evidence type="ECO:0000256" key="7">
    <source>
        <dbReference type="ARBA" id="ARBA00022840"/>
    </source>
</evidence>
<dbReference type="GO" id="GO:0016301">
    <property type="term" value="F:kinase activity"/>
    <property type="evidence" value="ECO:0007669"/>
    <property type="project" value="UniProtKB-KW"/>
</dbReference>
<feature type="coiled-coil region" evidence="9">
    <location>
        <begin position="160"/>
        <end position="189"/>
    </location>
</feature>
<dbReference type="InterPro" id="IPR050482">
    <property type="entry name" value="Sensor_HK_TwoCompSys"/>
</dbReference>
<dbReference type="PANTHER" id="PTHR24421:SF10">
    <property type="entry name" value="NITRATE_NITRITE SENSOR PROTEIN NARQ"/>
    <property type="match status" value="1"/>
</dbReference>
<evidence type="ECO:0000313" key="14">
    <source>
        <dbReference type="Proteomes" id="UP001569904"/>
    </source>
</evidence>
<evidence type="ECO:0000256" key="10">
    <source>
        <dbReference type="SAM" id="MobiDB-lite"/>
    </source>
</evidence>
<dbReference type="InterPro" id="IPR036890">
    <property type="entry name" value="HATPase_C_sf"/>
</dbReference>
<feature type="transmembrane region" description="Helical" evidence="11">
    <location>
        <begin position="12"/>
        <end position="32"/>
    </location>
</feature>
<name>A0ABV4QY01_9ACTN</name>
<dbReference type="Pfam" id="PF07730">
    <property type="entry name" value="HisKA_3"/>
    <property type="match status" value="1"/>
</dbReference>
<keyword evidence="4" id="KW-0808">Transferase</keyword>
<feature type="region of interest" description="Disordered" evidence="10">
    <location>
        <begin position="387"/>
        <end position="416"/>
    </location>
</feature>
<dbReference type="Proteomes" id="UP001569904">
    <property type="component" value="Unassembled WGS sequence"/>
</dbReference>
<keyword evidence="3" id="KW-0597">Phosphoprotein</keyword>
<dbReference type="Gene3D" id="3.30.565.10">
    <property type="entry name" value="Histidine kinase-like ATPase, C-terminal domain"/>
    <property type="match status" value="1"/>
</dbReference>
<dbReference type="EMBL" id="JAXCEH010000010">
    <property type="protein sequence ID" value="MFA1555501.1"/>
    <property type="molecule type" value="Genomic_DNA"/>
</dbReference>
<keyword evidence="6 13" id="KW-0418">Kinase</keyword>
<evidence type="ECO:0000256" key="4">
    <source>
        <dbReference type="ARBA" id="ARBA00022679"/>
    </source>
</evidence>
<evidence type="ECO:0000256" key="6">
    <source>
        <dbReference type="ARBA" id="ARBA00022777"/>
    </source>
</evidence>
<evidence type="ECO:0000313" key="13">
    <source>
        <dbReference type="EMBL" id="MFA1555501.1"/>
    </source>
</evidence>
<evidence type="ECO:0000259" key="12">
    <source>
        <dbReference type="Pfam" id="PF07730"/>
    </source>
</evidence>
<proteinExistence type="predicted"/>
<keyword evidence="11" id="KW-0472">Membrane</keyword>